<dbReference type="OrthoDB" id="2958217at2759"/>
<protein>
    <submittedName>
        <fullName evidence="2 4">HET-domain-containing protein</fullName>
    </submittedName>
</protein>
<dbReference type="InterPro" id="IPR010730">
    <property type="entry name" value="HET"/>
</dbReference>
<reference evidence="2 4" key="1">
    <citation type="journal article" date="2020" name="Stud. Mycol.">
        <title>101 Dothideomycetes genomes: a test case for predicting lifestyles and emergence of pathogens.</title>
        <authorList>
            <person name="Haridas S."/>
            <person name="Albert R."/>
            <person name="Binder M."/>
            <person name="Bloem J."/>
            <person name="Labutti K."/>
            <person name="Salamov A."/>
            <person name="Andreopoulos B."/>
            <person name="Baker S."/>
            <person name="Barry K."/>
            <person name="Bills G."/>
            <person name="Bluhm B."/>
            <person name="Cannon C."/>
            <person name="Castanera R."/>
            <person name="Culley D."/>
            <person name="Daum C."/>
            <person name="Ezra D."/>
            <person name="Gonzalez J."/>
            <person name="Henrissat B."/>
            <person name="Kuo A."/>
            <person name="Liang C."/>
            <person name="Lipzen A."/>
            <person name="Lutzoni F."/>
            <person name="Magnuson J."/>
            <person name="Mondo S."/>
            <person name="Nolan M."/>
            <person name="Ohm R."/>
            <person name="Pangilinan J."/>
            <person name="Park H.-J."/>
            <person name="Ramirez L."/>
            <person name="Alfaro M."/>
            <person name="Sun H."/>
            <person name="Tritt A."/>
            <person name="Yoshinaga Y."/>
            <person name="Zwiers L.-H."/>
            <person name="Turgeon B."/>
            <person name="Goodwin S."/>
            <person name="Spatafora J."/>
            <person name="Crous P."/>
            <person name="Grigoriev I."/>
        </authorList>
    </citation>
    <scope>NUCLEOTIDE SEQUENCE</scope>
    <source>
        <strain evidence="2 4">CBS 304.34</strain>
    </source>
</reference>
<proteinExistence type="predicted"/>
<evidence type="ECO:0000313" key="3">
    <source>
        <dbReference type="Proteomes" id="UP000504636"/>
    </source>
</evidence>
<accession>A0A6A6Y5J9</accession>
<evidence type="ECO:0000313" key="4">
    <source>
        <dbReference type="RefSeq" id="XP_033571085.1"/>
    </source>
</evidence>
<gene>
    <name evidence="2 4" type="ORF">BDZ99DRAFT_526155</name>
</gene>
<dbReference type="PANTHER" id="PTHR33112">
    <property type="entry name" value="DOMAIN PROTEIN, PUTATIVE-RELATED"/>
    <property type="match status" value="1"/>
</dbReference>
<feature type="domain" description="Heterokaryon incompatibility" evidence="1">
    <location>
        <begin position="120"/>
        <end position="184"/>
    </location>
</feature>
<dbReference type="Proteomes" id="UP000504636">
    <property type="component" value="Unplaced"/>
</dbReference>
<dbReference type="Pfam" id="PF06985">
    <property type="entry name" value="HET"/>
    <property type="match status" value="1"/>
</dbReference>
<dbReference type="PANTHER" id="PTHR33112:SF16">
    <property type="entry name" value="HETEROKARYON INCOMPATIBILITY DOMAIN-CONTAINING PROTEIN"/>
    <property type="match status" value="1"/>
</dbReference>
<name>A0A6A6Y5J9_9PEZI</name>
<keyword evidence="3" id="KW-1185">Reference proteome</keyword>
<dbReference type="RefSeq" id="XP_033571085.1">
    <property type="nucleotide sequence ID" value="XM_033726105.1"/>
</dbReference>
<evidence type="ECO:0000259" key="1">
    <source>
        <dbReference type="Pfam" id="PF06985"/>
    </source>
</evidence>
<dbReference type="GeneID" id="54466998"/>
<reference evidence="4" key="3">
    <citation type="submission" date="2025-04" db="UniProtKB">
        <authorList>
            <consortium name="RefSeq"/>
        </authorList>
    </citation>
    <scope>IDENTIFICATION</scope>
    <source>
        <strain evidence="4">CBS 304.34</strain>
    </source>
</reference>
<evidence type="ECO:0000313" key="2">
    <source>
        <dbReference type="EMBL" id="KAF2804121.1"/>
    </source>
</evidence>
<dbReference type="EMBL" id="MU003715">
    <property type="protein sequence ID" value="KAF2804121.1"/>
    <property type="molecule type" value="Genomic_DNA"/>
</dbReference>
<dbReference type="AlphaFoldDB" id="A0A6A6Y5J9"/>
<reference evidence="4" key="2">
    <citation type="submission" date="2020-04" db="EMBL/GenBank/DDBJ databases">
        <authorList>
            <consortium name="NCBI Genome Project"/>
        </authorList>
    </citation>
    <scope>NUCLEOTIDE SEQUENCE</scope>
    <source>
        <strain evidence="4">CBS 304.34</strain>
    </source>
</reference>
<sequence>MRNPDAVDPQWEYSSDLFDEFSDPENANTAAFGVSVKDMSYFEEDMILQMRDITSDNSTGSPFVTGLIKEWMRSCDEEHEICRKRRAANKGRLPTRVISVENNETNPKLICPPANTFEDYVCLSHCWGRSQHFKTETTSLEDRMASIVFSAMPRTFQAAVTITRNIGMKYLWIDSLCIGQDSGKTGTESLQRWDGSIMMPA</sequence>
<organism evidence="2">
    <name type="scientific">Mytilinidion resinicola</name>
    <dbReference type="NCBI Taxonomy" id="574789"/>
    <lineage>
        <taxon>Eukaryota</taxon>
        <taxon>Fungi</taxon>
        <taxon>Dikarya</taxon>
        <taxon>Ascomycota</taxon>
        <taxon>Pezizomycotina</taxon>
        <taxon>Dothideomycetes</taxon>
        <taxon>Pleosporomycetidae</taxon>
        <taxon>Mytilinidiales</taxon>
        <taxon>Mytilinidiaceae</taxon>
        <taxon>Mytilinidion</taxon>
    </lineage>
</organism>